<dbReference type="FunFam" id="1.10.630.10:FF:000238">
    <property type="entry name" value="Cytochrome P450 2A6"/>
    <property type="match status" value="1"/>
</dbReference>
<dbReference type="SUPFAM" id="SSF48264">
    <property type="entry name" value="Cytochrome P450"/>
    <property type="match status" value="1"/>
</dbReference>
<evidence type="ECO:0000256" key="9">
    <source>
        <dbReference type="ARBA" id="ARBA00023002"/>
    </source>
</evidence>
<keyword evidence="11" id="KW-0503">Monooxygenase</keyword>
<dbReference type="PANTHER" id="PTHR24300">
    <property type="entry name" value="CYTOCHROME P450 508A4-RELATED"/>
    <property type="match status" value="1"/>
</dbReference>
<protein>
    <submittedName>
        <fullName evidence="13">Cytochrome P450 2F2-like</fullName>
    </submittedName>
</protein>
<dbReference type="InterPro" id="IPR050182">
    <property type="entry name" value="Cytochrome_P450_fam2"/>
</dbReference>
<accession>A0A4W3GQW0</accession>
<dbReference type="GO" id="GO:0006805">
    <property type="term" value="P:xenobiotic metabolic process"/>
    <property type="evidence" value="ECO:0007669"/>
    <property type="project" value="TreeGrafter"/>
</dbReference>
<reference evidence="14" key="3">
    <citation type="journal article" date="2014" name="Nature">
        <title>Elephant shark genome provides unique insights into gnathostome evolution.</title>
        <authorList>
            <consortium name="International Elephant Shark Genome Sequencing Consortium"/>
            <person name="Venkatesh B."/>
            <person name="Lee A.P."/>
            <person name="Ravi V."/>
            <person name="Maurya A.K."/>
            <person name="Lian M.M."/>
            <person name="Swann J.B."/>
            <person name="Ohta Y."/>
            <person name="Flajnik M.F."/>
            <person name="Sutoh Y."/>
            <person name="Kasahara M."/>
            <person name="Hoon S."/>
            <person name="Gangu V."/>
            <person name="Roy S.W."/>
            <person name="Irimia M."/>
            <person name="Korzh V."/>
            <person name="Kondrychyn I."/>
            <person name="Lim Z.W."/>
            <person name="Tay B.H."/>
            <person name="Tohari S."/>
            <person name="Kong K.W."/>
            <person name="Ho S."/>
            <person name="Lorente-Galdos B."/>
            <person name="Quilez J."/>
            <person name="Marques-Bonet T."/>
            <person name="Raney B.J."/>
            <person name="Ingham P.W."/>
            <person name="Tay A."/>
            <person name="Hillier L.W."/>
            <person name="Minx P."/>
            <person name="Boehm T."/>
            <person name="Wilson R.K."/>
            <person name="Brenner S."/>
            <person name="Warren W.C."/>
        </authorList>
    </citation>
    <scope>NUCLEOTIDE SEQUENCE [LARGE SCALE GENOMIC DNA]</scope>
</reference>
<dbReference type="InParanoid" id="A0A4W3GQW0"/>
<dbReference type="GO" id="GO:0005789">
    <property type="term" value="C:endoplasmic reticulum membrane"/>
    <property type="evidence" value="ECO:0007669"/>
    <property type="project" value="UniProtKB-SubCell"/>
</dbReference>
<dbReference type="InterPro" id="IPR002401">
    <property type="entry name" value="Cyt_P450_E_grp-I"/>
</dbReference>
<keyword evidence="9" id="KW-0560">Oxidoreductase</keyword>
<dbReference type="InterPro" id="IPR036396">
    <property type="entry name" value="Cyt_P450_sf"/>
</dbReference>
<dbReference type="PRINTS" id="PR00463">
    <property type="entry name" value="EP450I"/>
</dbReference>
<evidence type="ECO:0000256" key="6">
    <source>
        <dbReference type="ARBA" id="ARBA00022723"/>
    </source>
</evidence>
<dbReference type="GeneTree" id="ENSGT00940000155736"/>
<dbReference type="Gene3D" id="1.10.630.10">
    <property type="entry name" value="Cytochrome P450"/>
    <property type="match status" value="1"/>
</dbReference>
<dbReference type="Ensembl" id="ENSCMIT00000005660.1">
    <property type="protein sequence ID" value="ENSCMIP00000005472.1"/>
    <property type="gene ID" value="ENSCMIG00000003175.1"/>
</dbReference>
<name>A0A4W3GQW0_CALMI</name>
<evidence type="ECO:0000256" key="2">
    <source>
        <dbReference type="ARBA" id="ARBA00004174"/>
    </source>
</evidence>
<keyword evidence="8" id="KW-0492">Microsome</keyword>
<dbReference type="GO" id="GO:0020037">
    <property type="term" value="F:heme binding"/>
    <property type="evidence" value="ECO:0007669"/>
    <property type="project" value="InterPro"/>
</dbReference>
<keyword evidence="10" id="KW-0408">Iron</keyword>
<evidence type="ECO:0000256" key="7">
    <source>
        <dbReference type="ARBA" id="ARBA00022824"/>
    </source>
</evidence>
<evidence type="ECO:0000256" key="11">
    <source>
        <dbReference type="ARBA" id="ARBA00023033"/>
    </source>
</evidence>
<evidence type="ECO:0000256" key="8">
    <source>
        <dbReference type="ARBA" id="ARBA00022848"/>
    </source>
</evidence>
<reference evidence="14" key="2">
    <citation type="journal article" date="2007" name="PLoS Biol.">
        <title>Survey sequencing and comparative analysis of the elephant shark (Callorhinchus milii) genome.</title>
        <authorList>
            <person name="Venkatesh B."/>
            <person name="Kirkness E.F."/>
            <person name="Loh Y.H."/>
            <person name="Halpern A.L."/>
            <person name="Lee A.P."/>
            <person name="Johnson J."/>
            <person name="Dandona N."/>
            <person name="Viswanathan L.D."/>
            <person name="Tay A."/>
            <person name="Venter J.C."/>
            <person name="Strausberg R.L."/>
            <person name="Brenner S."/>
        </authorList>
    </citation>
    <scope>NUCLEOTIDE SEQUENCE [LARGE SCALE GENOMIC DNA]</scope>
</reference>
<reference evidence="13" key="5">
    <citation type="submission" date="2025-09" db="UniProtKB">
        <authorList>
            <consortium name="Ensembl"/>
        </authorList>
    </citation>
    <scope>IDENTIFICATION</scope>
</reference>
<dbReference type="Pfam" id="PF00067">
    <property type="entry name" value="p450"/>
    <property type="match status" value="1"/>
</dbReference>
<evidence type="ECO:0000313" key="13">
    <source>
        <dbReference type="Ensembl" id="ENSCMIP00000005472.1"/>
    </source>
</evidence>
<evidence type="ECO:0000256" key="3">
    <source>
        <dbReference type="ARBA" id="ARBA00004406"/>
    </source>
</evidence>
<dbReference type="STRING" id="7868.ENSCMIP00000005472"/>
<dbReference type="GO" id="GO:0005506">
    <property type="term" value="F:iron ion binding"/>
    <property type="evidence" value="ECO:0007669"/>
    <property type="project" value="InterPro"/>
</dbReference>
<keyword evidence="12" id="KW-0472">Membrane</keyword>
<comment type="subcellular location">
    <subcellularLocation>
        <location evidence="3">Endoplasmic reticulum membrane</location>
        <topology evidence="3">Peripheral membrane protein</topology>
    </subcellularLocation>
    <subcellularLocation>
        <location evidence="2">Microsome membrane</location>
        <topology evidence="2">Peripheral membrane protein</topology>
    </subcellularLocation>
</comment>
<sequence>MLPGLMDLLPGPHNRLFRNADAIKAFLRGMIAQHKDTCDWENPKDFIDNFLVKMKEEEDNPDSEFNEENLLLSTFNIFLAGTDTTSSTLRWGLLLLLKYPQIQERIQREMEEVVGTTRSPVMADRKRMPYTDAVIHEIQRYANIIPLNLPHVTTRDTQFRGFTIPKGL</sequence>
<dbReference type="Proteomes" id="UP000314986">
    <property type="component" value="Unassembled WGS sequence"/>
</dbReference>
<evidence type="ECO:0000256" key="12">
    <source>
        <dbReference type="ARBA" id="ARBA00023136"/>
    </source>
</evidence>
<keyword evidence="7" id="KW-0256">Endoplasmic reticulum</keyword>
<evidence type="ECO:0000256" key="10">
    <source>
        <dbReference type="ARBA" id="ARBA00023004"/>
    </source>
</evidence>
<evidence type="ECO:0000256" key="5">
    <source>
        <dbReference type="ARBA" id="ARBA00022617"/>
    </source>
</evidence>
<comment type="cofactor">
    <cofactor evidence="1">
        <name>heme</name>
        <dbReference type="ChEBI" id="CHEBI:30413"/>
    </cofactor>
</comment>
<keyword evidence="5" id="KW-0349">Heme</keyword>
<evidence type="ECO:0000256" key="4">
    <source>
        <dbReference type="ARBA" id="ARBA00010617"/>
    </source>
</evidence>
<dbReference type="PANTHER" id="PTHR24300:SF375">
    <property type="entry name" value="CYTOCHROME P450 FAMILY"/>
    <property type="match status" value="1"/>
</dbReference>
<keyword evidence="6" id="KW-0479">Metal-binding</keyword>
<evidence type="ECO:0000256" key="1">
    <source>
        <dbReference type="ARBA" id="ARBA00001971"/>
    </source>
</evidence>
<dbReference type="AlphaFoldDB" id="A0A4W3GQW0"/>
<evidence type="ECO:0000313" key="14">
    <source>
        <dbReference type="Proteomes" id="UP000314986"/>
    </source>
</evidence>
<dbReference type="GO" id="GO:0006082">
    <property type="term" value="P:organic acid metabolic process"/>
    <property type="evidence" value="ECO:0007669"/>
    <property type="project" value="TreeGrafter"/>
</dbReference>
<comment type="similarity">
    <text evidence="4">Belongs to the cytochrome P450 family.</text>
</comment>
<keyword evidence="14" id="KW-1185">Reference proteome</keyword>
<dbReference type="PRINTS" id="PR00385">
    <property type="entry name" value="P450"/>
</dbReference>
<dbReference type="GO" id="GO:0016712">
    <property type="term" value="F:oxidoreductase activity, acting on paired donors, with incorporation or reduction of molecular oxygen, reduced flavin or flavoprotein as one donor, and incorporation of one atom of oxygen"/>
    <property type="evidence" value="ECO:0007669"/>
    <property type="project" value="TreeGrafter"/>
</dbReference>
<proteinExistence type="inferred from homology"/>
<dbReference type="InterPro" id="IPR001128">
    <property type="entry name" value="Cyt_P450"/>
</dbReference>
<reference evidence="13" key="4">
    <citation type="submission" date="2025-08" db="UniProtKB">
        <authorList>
            <consortium name="Ensembl"/>
        </authorList>
    </citation>
    <scope>IDENTIFICATION</scope>
</reference>
<organism evidence="13 14">
    <name type="scientific">Callorhinchus milii</name>
    <name type="common">Ghost shark</name>
    <dbReference type="NCBI Taxonomy" id="7868"/>
    <lineage>
        <taxon>Eukaryota</taxon>
        <taxon>Metazoa</taxon>
        <taxon>Chordata</taxon>
        <taxon>Craniata</taxon>
        <taxon>Vertebrata</taxon>
        <taxon>Chondrichthyes</taxon>
        <taxon>Holocephali</taxon>
        <taxon>Chimaeriformes</taxon>
        <taxon>Callorhinchidae</taxon>
        <taxon>Callorhinchus</taxon>
    </lineage>
</organism>
<reference evidence="14" key="1">
    <citation type="journal article" date="2006" name="Science">
        <title>Ancient noncoding elements conserved in the human genome.</title>
        <authorList>
            <person name="Venkatesh B."/>
            <person name="Kirkness E.F."/>
            <person name="Loh Y.H."/>
            <person name="Halpern A.L."/>
            <person name="Lee A.P."/>
            <person name="Johnson J."/>
            <person name="Dandona N."/>
            <person name="Viswanathan L.D."/>
            <person name="Tay A."/>
            <person name="Venter J.C."/>
            <person name="Strausberg R.L."/>
            <person name="Brenner S."/>
        </authorList>
    </citation>
    <scope>NUCLEOTIDE SEQUENCE [LARGE SCALE GENOMIC DNA]</scope>
</reference>
<dbReference type="OMA" id="HLHERCR"/>